<evidence type="ECO:0000256" key="4">
    <source>
        <dbReference type="ARBA" id="ARBA00022722"/>
    </source>
</evidence>
<dbReference type="PANTHER" id="PTHR22930">
    <property type="match status" value="1"/>
</dbReference>
<reference evidence="10" key="1">
    <citation type="journal article" date="2023" name="Nat. Commun.">
        <title>Diploid and tetraploid genomes of Acorus and the evolution of monocots.</title>
        <authorList>
            <person name="Ma L."/>
            <person name="Liu K.W."/>
            <person name="Li Z."/>
            <person name="Hsiao Y.Y."/>
            <person name="Qi Y."/>
            <person name="Fu T."/>
            <person name="Tang G.D."/>
            <person name="Zhang D."/>
            <person name="Sun W.H."/>
            <person name="Liu D.K."/>
            <person name="Li Y."/>
            <person name="Chen G.Z."/>
            <person name="Liu X.D."/>
            <person name="Liao X.Y."/>
            <person name="Jiang Y.T."/>
            <person name="Yu X."/>
            <person name="Hao Y."/>
            <person name="Huang J."/>
            <person name="Zhao X.W."/>
            <person name="Ke S."/>
            <person name="Chen Y.Y."/>
            <person name="Wu W.L."/>
            <person name="Hsu J.L."/>
            <person name="Lin Y.F."/>
            <person name="Huang M.D."/>
            <person name="Li C.Y."/>
            <person name="Huang L."/>
            <person name="Wang Z.W."/>
            <person name="Zhao X."/>
            <person name="Zhong W.Y."/>
            <person name="Peng D.H."/>
            <person name="Ahmad S."/>
            <person name="Lan S."/>
            <person name="Zhang J.S."/>
            <person name="Tsai W.C."/>
            <person name="Van de Peer Y."/>
            <person name="Liu Z.J."/>
        </authorList>
    </citation>
    <scope>NUCLEOTIDE SEQUENCE</scope>
    <source>
        <strain evidence="10">SCP</strain>
    </source>
</reference>
<dbReference type="Proteomes" id="UP001179952">
    <property type="component" value="Unassembled WGS sequence"/>
</dbReference>
<evidence type="ECO:0000256" key="5">
    <source>
        <dbReference type="ARBA" id="ARBA00022723"/>
    </source>
</evidence>
<keyword evidence="6" id="KW-0378">Hydrolase</keyword>
<evidence type="ECO:0000256" key="6">
    <source>
        <dbReference type="ARBA" id="ARBA00022801"/>
    </source>
</evidence>
<evidence type="ECO:0000313" key="10">
    <source>
        <dbReference type="EMBL" id="KAK1256788.1"/>
    </source>
</evidence>
<keyword evidence="11" id="KW-1185">Reference proteome</keyword>
<dbReference type="InterPro" id="IPR058353">
    <property type="entry name" value="DUF8040"/>
</dbReference>
<evidence type="ECO:0000256" key="1">
    <source>
        <dbReference type="ARBA" id="ARBA00001968"/>
    </source>
</evidence>
<comment type="similarity">
    <text evidence="3">Belongs to the HARBI1 family.</text>
</comment>
<evidence type="ECO:0000313" key="11">
    <source>
        <dbReference type="Proteomes" id="UP001179952"/>
    </source>
</evidence>
<dbReference type="Pfam" id="PF13359">
    <property type="entry name" value="DDE_Tnp_4"/>
    <property type="match status" value="1"/>
</dbReference>
<dbReference type="GO" id="GO:0016787">
    <property type="term" value="F:hydrolase activity"/>
    <property type="evidence" value="ECO:0007669"/>
    <property type="project" value="UniProtKB-KW"/>
</dbReference>
<reference evidence="10" key="2">
    <citation type="submission" date="2023-06" db="EMBL/GenBank/DDBJ databases">
        <authorList>
            <person name="Ma L."/>
            <person name="Liu K.-W."/>
            <person name="Li Z."/>
            <person name="Hsiao Y.-Y."/>
            <person name="Qi Y."/>
            <person name="Fu T."/>
            <person name="Tang G."/>
            <person name="Zhang D."/>
            <person name="Sun W.-H."/>
            <person name="Liu D.-K."/>
            <person name="Li Y."/>
            <person name="Chen G.-Z."/>
            <person name="Liu X.-D."/>
            <person name="Liao X.-Y."/>
            <person name="Jiang Y.-T."/>
            <person name="Yu X."/>
            <person name="Hao Y."/>
            <person name="Huang J."/>
            <person name="Zhao X.-W."/>
            <person name="Ke S."/>
            <person name="Chen Y.-Y."/>
            <person name="Wu W.-L."/>
            <person name="Hsu J.-L."/>
            <person name="Lin Y.-F."/>
            <person name="Huang M.-D."/>
            <person name="Li C.-Y."/>
            <person name="Huang L."/>
            <person name="Wang Z.-W."/>
            <person name="Zhao X."/>
            <person name="Zhong W.-Y."/>
            <person name="Peng D.-H."/>
            <person name="Ahmad S."/>
            <person name="Lan S."/>
            <person name="Zhang J.-S."/>
            <person name="Tsai W.-C."/>
            <person name="Van De Peer Y."/>
            <person name="Liu Z.-J."/>
        </authorList>
    </citation>
    <scope>NUCLEOTIDE SEQUENCE</scope>
    <source>
        <strain evidence="10">SCP</strain>
        <tissue evidence="10">Leaves</tissue>
    </source>
</reference>
<protein>
    <recommendedName>
        <fullName evidence="12">DDE Tnp4 domain-containing protein</fullName>
    </recommendedName>
</protein>
<accession>A0AAV8ZWF9</accession>
<dbReference type="InterPro" id="IPR045249">
    <property type="entry name" value="HARBI1-like"/>
</dbReference>
<keyword evidence="7" id="KW-0539">Nucleus</keyword>
<comment type="cofactor">
    <cofactor evidence="1">
        <name>a divalent metal cation</name>
        <dbReference type="ChEBI" id="CHEBI:60240"/>
    </cofactor>
</comment>
<evidence type="ECO:0000256" key="3">
    <source>
        <dbReference type="ARBA" id="ARBA00006958"/>
    </source>
</evidence>
<keyword evidence="5" id="KW-0479">Metal-binding</keyword>
<feature type="domain" description="DDE Tnp4" evidence="8">
    <location>
        <begin position="169"/>
        <end position="263"/>
    </location>
</feature>
<organism evidence="10 11">
    <name type="scientific">Acorus gramineus</name>
    <name type="common">Dwarf sweet flag</name>
    <dbReference type="NCBI Taxonomy" id="55184"/>
    <lineage>
        <taxon>Eukaryota</taxon>
        <taxon>Viridiplantae</taxon>
        <taxon>Streptophyta</taxon>
        <taxon>Embryophyta</taxon>
        <taxon>Tracheophyta</taxon>
        <taxon>Spermatophyta</taxon>
        <taxon>Magnoliopsida</taxon>
        <taxon>Liliopsida</taxon>
        <taxon>Acoraceae</taxon>
        <taxon>Acorus</taxon>
    </lineage>
</organism>
<dbReference type="GO" id="GO:0005634">
    <property type="term" value="C:nucleus"/>
    <property type="evidence" value="ECO:0007669"/>
    <property type="project" value="UniProtKB-SubCell"/>
</dbReference>
<dbReference type="GO" id="GO:0046872">
    <property type="term" value="F:metal ion binding"/>
    <property type="evidence" value="ECO:0007669"/>
    <property type="project" value="UniProtKB-KW"/>
</dbReference>
<proteinExistence type="inferred from homology"/>
<evidence type="ECO:0000256" key="7">
    <source>
        <dbReference type="ARBA" id="ARBA00023242"/>
    </source>
</evidence>
<evidence type="ECO:0000256" key="2">
    <source>
        <dbReference type="ARBA" id="ARBA00004123"/>
    </source>
</evidence>
<dbReference type="GO" id="GO:0004518">
    <property type="term" value="F:nuclease activity"/>
    <property type="evidence" value="ECO:0007669"/>
    <property type="project" value="UniProtKB-KW"/>
</dbReference>
<comment type="subcellular location">
    <subcellularLocation>
        <location evidence="2">Nucleus</location>
    </subcellularLocation>
</comment>
<gene>
    <name evidence="10" type="ORF">QJS04_geneDACA020121</name>
</gene>
<evidence type="ECO:0008006" key="12">
    <source>
        <dbReference type="Google" id="ProtNLM"/>
    </source>
</evidence>
<keyword evidence="4" id="KW-0540">Nuclease</keyword>
<dbReference type="PANTHER" id="PTHR22930:SF259">
    <property type="entry name" value="OS08G0106900 PROTEIN"/>
    <property type="match status" value="1"/>
</dbReference>
<sequence>MAFVLDHVRYRVESQSMTRRPMRTGPLSGHTFIHELLQGHEARAYENLRMAPRLFLKLRDVLINKGLMKDTTNLTCTEQLAIFLHALGHGVSNRVLSERFHHSGETISRHNAVGAIDGTHIPALVRKNKATRYRNRKGWISQNVMAACSFDLQFQYVAVGWEGSTADIPGKYYLVDSGYANTDKFLAPHRSHRYHLSEFLNLGRGNRYSGPNELFNHRHAQLRNVIERAFGVLKMRFKCLRCTPYYPFRTQTRIALACCVLHNFIRREEGSDILFNMSQDEVDGVGDVRDEIHSDVANEDNVGGAQLRTMITGQLWGGRNVS</sequence>
<feature type="domain" description="DUF8040" evidence="9">
    <location>
        <begin position="26"/>
        <end position="110"/>
    </location>
</feature>
<dbReference type="AlphaFoldDB" id="A0AAV8ZWF9"/>
<evidence type="ECO:0000259" key="9">
    <source>
        <dbReference type="Pfam" id="PF26138"/>
    </source>
</evidence>
<name>A0AAV8ZWF9_ACOGR</name>
<evidence type="ECO:0000259" key="8">
    <source>
        <dbReference type="Pfam" id="PF13359"/>
    </source>
</evidence>
<dbReference type="InterPro" id="IPR027806">
    <property type="entry name" value="HARBI1_dom"/>
</dbReference>
<dbReference type="Pfam" id="PF26138">
    <property type="entry name" value="DUF8040"/>
    <property type="match status" value="1"/>
</dbReference>
<dbReference type="EMBL" id="JAUJYN010000081">
    <property type="protein sequence ID" value="KAK1256788.1"/>
    <property type="molecule type" value="Genomic_DNA"/>
</dbReference>
<comment type="caution">
    <text evidence="10">The sequence shown here is derived from an EMBL/GenBank/DDBJ whole genome shotgun (WGS) entry which is preliminary data.</text>
</comment>